<reference evidence="3 4" key="1">
    <citation type="submission" date="2019-10" db="EMBL/GenBank/DDBJ databases">
        <authorList>
            <person name="Palmer J.M."/>
        </authorList>
    </citation>
    <scope>NUCLEOTIDE SEQUENCE [LARGE SCALE GENOMIC DNA]</scope>
    <source>
        <strain evidence="3 4">TWF694</strain>
    </source>
</reference>
<dbReference type="EMBL" id="JAVHJO010000016">
    <property type="protein sequence ID" value="KAK6526376.1"/>
    <property type="molecule type" value="Genomic_DNA"/>
</dbReference>
<dbReference type="Proteomes" id="UP001365542">
    <property type="component" value="Unassembled WGS sequence"/>
</dbReference>
<protein>
    <recommendedName>
        <fullName evidence="5">Hydrophobin</fullName>
    </recommendedName>
</protein>
<sequence>MQLLTVFTVFLTALSVSAIPNPQRGGGFRGDGRGGRVGDINNGRIGGTGPAEAGAGSDTDNNSITESGNSGAIVNSPGSVISQSSTSCGNGGQIVCCDLTSNTATANSGRQSESTQTFHQFAPQLRNLFRDRISVPTDNNNRQQSNQGDVCPSVRSAAAGSQSAYCSSTTACCTGDFCTAMNIIVNTPVTVNGGRFPRNKA</sequence>
<feature type="signal peptide" evidence="2">
    <location>
        <begin position="1"/>
        <end position="18"/>
    </location>
</feature>
<feature type="chain" id="PRO_5043339791" description="Hydrophobin" evidence="2">
    <location>
        <begin position="19"/>
        <end position="201"/>
    </location>
</feature>
<evidence type="ECO:0000256" key="2">
    <source>
        <dbReference type="SAM" id="SignalP"/>
    </source>
</evidence>
<evidence type="ECO:0000313" key="4">
    <source>
        <dbReference type="Proteomes" id="UP001365542"/>
    </source>
</evidence>
<feature type="compositionally biased region" description="Polar residues" evidence="1">
    <location>
        <begin position="58"/>
        <end position="76"/>
    </location>
</feature>
<organism evidence="3 4">
    <name type="scientific">Orbilia ellipsospora</name>
    <dbReference type="NCBI Taxonomy" id="2528407"/>
    <lineage>
        <taxon>Eukaryota</taxon>
        <taxon>Fungi</taxon>
        <taxon>Dikarya</taxon>
        <taxon>Ascomycota</taxon>
        <taxon>Pezizomycotina</taxon>
        <taxon>Orbiliomycetes</taxon>
        <taxon>Orbiliales</taxon>
        <taxon>Orbiliaceae</taxon>
        <taxon>Orbilia</taxon>
    </lineage>
</organism>
<feature type="region of interest" description="Disordered" evidence="1">
    <location>
        <begin position="21"/>
        <end position="76"/>
    </location>
</feature>
<accession>A0AAV9WWQ1</accession>
<evidence type="ECO:0000256" key="1">
    <source>
        <dbReference type="SAM" id="MobiDB-lite"/>
    </source>
</evidence>
<gene>
    <name evidence="3" type="ORF">TWF694_004973</name>
</gene>
<keyword evidence="2" id="KW-0732">Signal</keyword>
<evidence type="ECO:0000313" key="3">
    <source>
        <dbReference type="EMBL" id="KAK6526376.1"/>
    </source>
</evidence>
<dbReference type="AlphaFoldDB" id="A0AAV9WWQ1"/>
<keyword evidence="4" id="KW-1185">Reference proteome</keyword>
<proteinExistence type="predicted"/>
<evidence type="ECO:0008006" key="5">
    <source>
        <dbReference type="Google" id="ProtNLM"/>
    </source>
</evidence>
<name>A0AAV9WWQ1_9PEZI</name>
<comment type="caution">
    <text evidence="3">The sequence shown here is derived from an EMBL/GenBank/DDBJ whole genome shotgun (WGS) entry which is preliminary data.</text>
</comment>